<dbReference type="InterPro" id="IPR029061">
    <property type="entry name" value="THDP-binding"/>
</dbReference>
<evidence type="ECO:0000259" key="6">
    <source>
        <dbReference type="Pfam" id="PF02776"/>
    </source>
</evidence>
<evidence type="ECO:0000313" key="8">
    <source>
        <dbReference type="Proteomes" id="UP001589707"/>
    </source>
</evidence>
<dbReference type="Gene3D" id="3.40.50.1220">
    <property type="entry name" value="TPP-binding domain"/>
    <property type="match status" value="1"/>
</dbReference>
<evidence type="ECO:0000313" key="7">
    <source>
        <dbReference type="EMBL" id="MFB9775537.1"/>
    </source>
</evidence>
<dbReference type="Proteomes" id="UP001589707">
    <property type="component" value="Unassembled WGS sequence"/>
</dbReference>
<dbReference type="Gene3D" id="3.40.50.970">
    <property type="match status" value="2"/>
</dbReference>
<protein>
    <submittedName>
        <fullName evidence="7">Thiamine pyrophosphate-dependent enzyme</fullName>
    </submittedName>
</protein>
<name>A0ABV5X0R4_9MICO</name>
<dbReference type="InterPro" id="IPR012000">
    <property type="entry name" value="Thiamin_PyroP_enz_cen_dom"/>
</dbReference>
<dbReference type="Pfam" id="PF02776">
    <property type="entry name" value="TPP_enzyme_N"/>
    <property type="match status" value="1"/>
</dbReference>
<gene>
    <name evidence="7" type="ORF">ACFFN1_03785</name>
</gene>
<keyword evidence="2 3" id="KW-0786">Thiamine pyrophosphate</keyword>
<comment type="similarity">
    <text evidence="1 3">Belongs to the TPP enzyme family.</text>
</comment>
<dbReference type="InterPro" id="IPR045229">
    <property type="entry name" value="TPP_enz"/>
</dbReference>
<evidence type="ECO:0000256" key="1">
    <source>
        <dbReference type="ARBA" id="ARBA00007812"/>
    </source>
</evidence>
<dbReference type="Pfam" id="PF02775">
    <property type="entry name" value="TPP_enzyme_C"/>
    <property type="match status" value="1"/>
</dbReference>
<dbReference type="InterPro" id="IPR012001">
    <property type="entry name" value="Thiamin_PyroP_enz_TPP-bd_dom"/>
</dbReference>
<organism evidence="7 8">
    <name type="scientific">Brevibacterium otitidis</name>
    <dbReference type="NCBI Taxonomy" id="53364"/>
    <lineage>
        <taxon>Bacteria</taxon>
        <taxon>Bacillati</taxon>
        <taxon>Actinomycetota</taxon>
        <taxon>Actinomycetes</taxon>
        <taxon>Micrococcales</taxon>
        <taxon>Brevibacteriaceae</taxon>
        <taxon>Brevibacterium</taxon>
    </lineage>
</organism>
<dbReference type="InterPro" id="IPR011766">
    <property type="entry name" value="TPP_enzyme_TPP-bd"/>
</dbReference>
<comment type="caution">
    <text evidence="7">The sequence shown here is derived from an EMBL/GenBank/DDBJ whole genome shotgun (WGS) entry which is preliminary data.</text>
</comment>
<dbReference type="CDD" id="cd00568">
    <property type="entry name" value="TPP_enzymes"/>
    <property type="match status" value="1"/>
</dbReference>
<dbReference type="Pfam" id="PF00205">
    <property type="entry name" value="TPP_enzyme_M"/>
    <property type="match status" value="1"/>
</dbReference>
<keyword evidence="8" id="KW-1185">Reference proteome</keyword>
<dbReference type="EMBL" id="JBHMAU010000028">
    <property type="protein sequence ID" value="MFB9775537.1"/>
    <property type="molecule type" value="Genomic_DNA"/>
</dbReference>
<dbReference type="SUPFAM" id="SSF52518">
    <property type="entry name" value="Thiamin diphosphate-binding fold (THDP-binding)"/>
    <property type="match status" value="2"/>
</dbReference>
<sequence>MTNTNAAFTERSAGHLMVEQLVREGVERVYSVPGESFLDILDGLYDAPITNVVARHEGGAGFMALAEARLTGRPGVVMVTRGPGAANAMIAVHTAYQDQTPLVMFVGLIPIADRNRESFHEFDPHAWFGSTAKKVLVLDDPDSAGELVSDAMRTAAGGRPGPVIIGVPEDVLTVPTDAPALDPRPLPAPAISADALAGVRTAIAEAERPVVVVGGDGWHDGCGADLAAWCAAHGVPVTSDFRAYDAIPASSPAWVGSLGYGRSDALAADVDAADLLVFIGAVRSDVLSDGYTRGLQARTIVIDPDPGLLGHTGRVDLHIQASPAAIVPALTAEAPDASGAEAAPAATASGAEARRTRLERMRSEHEAFSTARPANHPAAGAAGAHAGVDLHALMREFDRQVDGQAVVTYGAGNHALWPPRFIRHEQPSSLVAPRNGAMGVGIPAAVAAGLVHPDRTVISVAGDGCFMMNGQEIATAVGYGAKMVVVVIDNGIFATIVEHQERQYPQRPSGTHLTNPDFAMMAQSYGLHGETVRTSDDIAGAVERALASPTGALLHVITDPALRGPSGEVPAAADSNGAHA</sequence>
<feature type="domain" description="Thiamine pyrophosphate enzyme TPP-binding" evidence="5">
    <location>
        <begin position="410"/>
        <end position="556"/>
    </location>
</feature>
<dbReference type="InterPro" id="IPR029035">
    <property type="entry name" value="DHS-like_NAD/FAD-binding_dom"/>
</dbReference>
<feature type="domain" description="Thiamine pyrophosphate enzyme central" evidence="4">
    <location>
        <begin position="200"/>
        <end position="330"/>
    </location>
</feature>
<evidence type="ECO:0000259" key="5">
    <source>
        <dbReference type="Pfam" id="PF02775"/>
    </source>
</evidence>
<dbReference type="PROSITE" id="PS00187">
    <property type="entry name" value="TPP_ENZYMES"/>
    <property type="match status" value="1"/>
</dbReference>
<reference evidence="7 8" key="1">
    <citation type="submission" date="2024-09" db="EMBL/GenBank/DDBJ databases">
        <authorList>
            <person name="Sun Q."/>
            <person name="Mori K."/>
        </authorList>
    </citation>
    <scope>NUCLEOTIDE SEQUENCE [LARGE SCALE GENOMIC DNA]</scope>
    <source>
        <strain evidence="7 8">JCM 11683</strain>
    </source>
</reference>
<dbReference type="SUPFAM" id="SSF52467">
    <property type="entry name" value="DHS-like NAD/FAD-binding domain"/>
    <property type="match status" value="1"/>
</dbReference>
<dbReference type="InterPro" id="IPR000399">
    <property type="entry name" value="TPP-bd_CS"/>
</dbReference>
<dbReference type="CDD" id="cd07035">
    <property type="entry name" value="TPP_PYR_POX_like"/>
    <property type="match status" value="1"/>
</dbReference>
<accession>A0ABV5X0R4</accession>
<proteinExistence type="inferred from homology"/>
<dbReference type="PANTHER" id="PTHR18968">
    <property type="entry name" value="THIAMINE PYROPHOSPHATE ENZYMES"/>
    <property type="match status" value="1"/>
</dbReference>
<evidence type="ECO:0000256" key="2">
    <source>
        <dbReference type="ARBA" id="ARBA00023052"/>
    </source>
</evidence>
<evidence type="ECO:0000256" key="3">
    <source>
        <dbReference type="RuleBase" id="RU362132"/>
    </source>
</evidence>
<evidence type="ECO:0000259" key="4">
    <source>
        <dbReference type="Pfam" id="PF00205"/>
    </source>
</evidence>
<dbReference type="PANTHER" id="PTHR18968:SF120">
    <property type="entry name" value="ACETOLACTATE SYNTHASE LARGE SUBUNIT"/>
    <property type="match status" value="1"/>
</dbReference>
<feature type="domain" description="Thiamine pyrophosphate enzyme N-terminal TPP-binding" evidence="6">
    <location>
        <begin position="12"/>
        <end position="124"/>
    </location>
</feature>
<dbReference type="RefSeq" id="WP_376838753.1">
    <property type="nucleotide sequence ID" value="NZ_JBHMAU010000028.1"/>
</dbReference>
<dbReference type="NCBIfam" id="NF006052">
    <property type="entry name" value="PRK08199.1"/>
    <property type="match status" value="1"/>
</dbReference>